<accession>A0A151GCQ3</accession>
<dbReference type="RefSeq" id="XP_040654176.1">
    <property type="nucleotide sequence ID" value="XM_040804072.1"/>
</dbReference>
<evidence type="ECO:0000313" key="6">
    <source>
        <dbReference type="Proteomes" id="UP000076580"/>
    </source>
</evidence>
<feature type="compositionally biased region" description="Polar residues" evidence="2">
    <location>
        <begin position="358"/>
        <end position="370"/>
    </location>
</feature>
<gene>
    <name evidence="5" type="ORF">DCS_06785</name>
</gene>
<evidence type="ECO:0000259" key="4">
    <source>
        <dbReference type="Pfam" id="PF11954"/>
    </source>
</evidence>
<comment type="similarity">
    <text evidence="1">Belongs to the peptidase S12 family.</text>
</comment>
<comment type="caution">
    <text evidence="5">The sequence shown here is derived from an EMBL/GenBank/DDBJ whole genome shotgun (WGS) entry which is preliminary data.</text>
</comment>
<keyword evidence="6" id="KW-1185">Reference proteome</keyword>
<name>A0A151GCQ3_DRECN</name>
<dbReference type="AlphaFoldDB" id="A0A151GCQ3"/>
<feature type="domain" description="Peptidase S12 Pab87-related C-terminal" evidence="4">
    <location>
        <begin position="411"/>
        <end position="508"/>
    </location>
</feature>
<dbReference type="Pfam" id="PF00144">
    <property type="entry name" value="Beta-lactamase"/>
    <property type="match status" value="1"/>
</dbReference>
<evidence type="ECO:0000256" key="1">
    <source>
        <dbReference type="ARBA" id="ARBA00038215"/>
    </source>
</evidence>
<protein>
    <submittedName>
        <fullName evidence="5">Beta-lactamase family protein</fullName>
    </submittedName>
</protein>
<feature type="compositionally biased region" description="Basic and acidic residues" evidence="2">
    <location>
        <begin position="377"/>
        <end position="387"/>
    </location>
</feature>
<reference evidence="5 6" key="1">
    <citation type="journal article" date="2016" name="Sci. Rep.">
        <title>Insights into Adaptations to a Near-Obligate Nematode Endoparasitic Lifestyle from the Finished Genome of Drechmeria coniospora.</title>
        <authorList>
            <person name="Zhang L."/>
            <person name="Zhou Z."/>
            <person name="Guo Q."/>
            <person name="Fokkens L."/>
            <person name="Miskei M."/>
            <person name="Pocsi I."/>
            <person name="Zhang W."/>
            <person name="Chen M."/>
            <person name="Wang L."/>
            <person name="Sun Y."/>
            <person name="Donzelli B.G."/>
            <person name="Gibson D.M."/>
            <person name="Nelson D.R."/>
            <person name="Luo J.G."/>
            <person name="Rep M."/>
            <person name="Liu H."/>
            <person name="Yang S."/>
            <person name="Wang J."/>
            <person name="Krasnoff S.B."/>
            <person name="Xu Y."/>
            <person name="Molnar I."/>
            <person name="Lin M."/>
        </authorList>
    </citation>
    <scope>NUCLEOTIDE SEQUENCE [LARGE SCALE GENOMIC DNA]</scope>
    <source>
        <strain evidence="5 6">ARSEF 6962</strain>
    </source>
</reference>
<proteinExistence type="inferred from homology"/>
<feature type="region of interest" description="Disordered" evidence="2">
    <location>
        <begin position="358"/>
        <end position="393"/>
    </location>
</feature>
<dbReference type="PANTHER" id="PTHR46825:SF9">
    <property type="entry name" value="BETA-LACTAMASE-RELATED DOMAIN-CONTAINING PROTEIN"/>
    <property type="match status" value="1"/>
</dbReference>
<dbReference type="InParanoid" id="A0A151GCQ3"/>
<dbReference type="OrthoDB" id="5946976at2759"/>
<dbReference type="InterPro" id="IPR021860">
    <property type="entry name" value="Peptidase_S12_Pab87-rel_C"/>
</dbReference>
<dbReference type="PANTHER" id="PTHR46825">
    <property type="entry name" value="D-ALANYL-D-ALANINE-CARBOXYPEPTIDASE/ENDOPEPTIDASE AMPH"/>
    <property type="match status" value="1"/>
</dbReference>
<dbReference type="EMBL" id="LAYC01000003">
    <property type="protein sequence ID" value="KYK54824.1"/>
    <property type="molecule type" value="Genomic_DNA"/>
</dbReference>
<dbReference type="STRING" id="98403.A0A151GCQ3"/>
<dbReference type="InterPro" id="IPR050491">
    <property type="entry name" value="AmpC-like"/>
</dbReference>
<dbReference type="Pfam" id="PF11954">
    <property type="entry name" value="DUF3471"/>
    <property type="match status" value="1"/>
</dbReference>
<dbReference type="Proteomes" id="UP000076580">
    <property type="component" value="Chromosome 03"/>
</dbReference>
<evidence type="ECO:0000256" key="2">
    <source>
        <dbReference type="SAM" id="MobiDB-lite"/>
    </source>
</evidence>
<dbReference type="Gene3D" id="3.40.710.10">
    <property type="entry name" value="DD-peptidase/beta-lactamase superfamily"/>
    <property type="match status" value="1"/>
</dbReference>
<dbReference type="InterPro" id="IPR012338">
    <property type="entry name" value="Beta-lactam/transpept-like"/>
</dbReference>
<evidence type="ECO:0000313" key="5">
    <source>
        <dbReference type="EMBL" id="KYK54824.1"/>
    </source>
</evidence>
<evidence type="ECO:0000259" key="3">
    <source>
        <dbReference type="Pfam" id="PF00144"/>
    </source>
</evidence>
<dbReference type="SUPFAM" id="SSF56601">
    <property type="entry name" value="beta-lactamase/transpeptidase-like"/>
    <property type="match status" value="1"/>
</dbReference>
<sequence length="512" mass="56915">MELLRSADFSAYVRDRIRRDHVPGLAIALVRDDMIESVAFGKAALEPSRDCTPDSLFDIASASKSLTAAAVAMLVSDDRYPLVRYDAAMSSLLPGDFVMPGTDHGHVTVDDVLGHRTGMPAHDSSYFGPQAAQPDDARTITRNLRNLALVAPNRTQYMYNNMMYTAASYMVEQVTACPFSAFLRDNIFRPLGMNSTRLHPTQARAEALSHLIVDGHCWDPEAKRYLVVPFADAPEAQGAGKVLTSVNDYAKWVKAVMNRQAPVTEDMYAELLRKRISQEAPGDPASASSYYAAGWQVRHCGTHKLIWHEGSDDGFRSTHFFVPEFSFGGVILTNSETSGDLIDSLTNQFVESVVELSSGSPARPWTNPTLDESDSESQAHTDDRSDAESSSSFEEELRQELCPGIGTDVLPQELPLSVYKGEYWNPGYRHFQVGEKGGVLFVDANDRSMAFCLTFEHICDQTKYIAYMKAGTERKGIPTKAEFILENGIAVRLGLQLEEFLKEYIWFDRVNK</sequence>
<dbReference type="GeneID" id="63719428"/>
<dbReference type="InterPro" id="IPR001466">
    <property type="entry name" value="Beta-lactam-related"/>
</dbReference>
<feature type="domain" description="Beta-lactamase-related" evidence="3">
    <location>
        <begin position="10"/>
        <end position="338"/>
    </location>
</feature>
<organism evidence="5 6">
    <name type="scientific">Drechmeria coniospora</name>
    <name type="common">Nematophagous fungus</name>
    <name type="synonym">Meria coniospora</name>
    <dbReference type="NCBI Taxonomy" id="98403"/>
    <lineage>
        <taxon>Eukaryota</taxon>
        <taxon>Fungi</taxon>
        <taxon>Dikarya</taxon>
        <taxon>Ascomycota</taxon>
        <taxon>Pezizomycotina</taxon>
        <taxon>Sordariomycetes</taxon>
        <taxon>Hypocreomycetidae</taxon>
        <taxon>Hypocreales</taxon>
        <taxon>Ophiocordycipitaceae</taxon>
        <taxon>Drechmeria</taxon>
    </lineage>
</organism>